<evidence type="ECO:0000313" key="3">
    <source>
        <dbReference type="Proteomes" id="UP000092460"/>
    </source>
</evidence>
<reference evidence="3" key="1">
    <citation type="submission" date="2015-01" db="EMBL/GenBank/DDBJ databases">
        <authorList>
            <person name="Aksoy S."/>
            <person name="Warren W."/>
            <person name="Wilson R.K."/>
        </authorList>
    </citation>
    <scope>NUCLEOTIDE SEQUENCE [LARGE SCALE GENOMIC DNA]</scope>
    <source>
        <strain evidence="3">IAEA</strain>
    </source>
</reference>
<dbReference type="EMBL" id="JXJN01020811">
    <property type="status" value="NOT_ANNOTATED_CDS"/>
    <property type="molecule type" value="Genomic_DNA"/>
</dbReference>
<proteinExistence type="predicted"/>
<keyword evidence="3" id="KW-1185">Reference proteome</keyword>
<evidence type="ECO:0000256" key="1">
    <source>
        <dbReference type="SAM" id="SignalP"/>
    </source>
</evidence>
<protein>
    <submittedName>
        <fullName evidence="2">Uncharacterized protein</fullName>
    </submittedName>
</protein>
<keyword evidence="1" id="KW-0732">Signal</keyword>
<dbReference type="EnsemblMetazoa" id="GPPI041018-RA">
    <property type="protein sequence ID" value="GPPI041018-PA"/>
    <property type="gene ID" value="GPPI041018"/>
</dbReference>
<reference evidence="2" key="2">
    <citation type="submission" date="2020-05" db="UniProtKB">
        <authorList>
            <consortium name="EnsemblMetazoa"/>
        </authorList>
    </citation>
    <scope>IDENTIFICATION</scope>
    <source>
        <strain evidence="2">IAEA</strain>
    </source>
</reference>
<name>A0A1B0BUN5_9MUSC</name>
<dbReference type="VEuPathDB" id="VectorBase:GPPI041018"/>
<dbReference type="AlphaFoldDB" id="A0A1B0BUN5"/>
<dbReference type="Proteomes" id="UP000092460">
    <property type="component" value="Unassembled WGS sequence"/>
</dbReference>
<accession>A0A1B0BUN5</accession>
<feature type="chain" id="PRO_5008405160" evidence="1">
    <location>
        <begin position="21"/>
        <end position="92"/>
    </location>
</feature>
<feature type="signal peptide" evidence="1">
    <location>
        <begin position="1"/>
        <end position="20"/>
    </location>
</feature>
<evidence type="ECO:0000313" key="2">
    <source>
        <dbReference type="EnsemblMetazoa" id="GPPI041018-PA"/>
    </source>
</evidence>
<sequence length="92" mass="10310">MGIVIYVLIKLAHLICFMKTEPILLIHYQTELACQEQITCKAKVYVDHTEDGTGAEVIDLTPLISTNKNYQAKVDAATINEHRLPNSIKILS</sequence>
<organism evidence="2 3">
    <name type="scientific">Glossina palpalis gambiensis</name>
    <dbReference type="NCBI Taxonomy" id="67801"/>
    <lineage>
        <taxon>Eukaryota</taxon>
        <taxon>Metazoa</taxon>
        <taxon>Ecdysozoa</taxon>
        <taxon>Arthropoda</taxon>
        <taxon>Hexapoda</taxon>
        <taxon>Insecta</taxon>
        <taxon>Pterygota</taxon>
        <taxon>Neoptera</taxon>
        <taxon>Endopterygota</taxon>
        <taxon>Diptera</taxon>
        <taxon>Brachycera</taxon>
        <taxon>Muscomorpha</taxon>
        <taxon>Hippoboscoidea</taxon>
        <taxon>Glossinidae</taxon>
        <taxon>Glossina</taxon>
    </lineage>
</organism>
<dbReference type="STRING" id="67801.A0A1B0BUN5"/>